<reference evidence="3 4" key="1">
    <citation type="submission" date="2024-06" db="EMBL/GenBank/DDBJ databases">
        <authorList>
            <person name="Lee S.D."/>
        </authorList>
    </citation>
    <scope>NUCLEOTIDE SEQUENCE [LARGE SCALE GENOMIC DNA]</scope>
    <source>
        <strain evidence="3 4">N1-10</strain>
    </source>
</reference>
<accession>A0ABV6XHU6</accession>
<sequence>MTTDSQARAVPRPRVRSAEAGARATGARALDEGWERLGDALFTYCLSVLCDQEEAVAAVRELRQLSARYRRRLRRPEQLRAWLYALARYVCLVRMEAEPVRALTRRPLGRHSAEHARLELLAWPEAAGVAPAQREALELVGRHGLDTAELAAVLDLRADQAGVLLAQAVCELERTAAALAVLAAADCPELTVLGRGRGPVLSAALRGELVNHVDDCPTCRGTAERAAAAGPWPGTFRAPGALALVEAPREARRASAGDRFFASLGMGGGAGSGTAVGSPASRDAVSTAGRELRFDRRGFPIHRSAGAERAGMLRQRAIAGSVIALVVAAPVVALWSTHQGPDLPEDPVSSVQVDPASVAADVPSGGPSATTGAPAGRSVRPEAQPVSLSVAVGGSPLPPSSGFPAVAPPGGGPLAPAPAQLEVSAGELGGRTVVTLVNSGGTAVAWQAATAAGWLRLSRDGGTLQPGQRLTLVITVDRSALPEGPWTAVVSVTPSGSVVTLHGPGSGSSGGGRRGMPTPTPTVGSSTGPTSAPPASPTVGPPSTPPASSTPPTSAPPTGSTSASASPSPSATASPSGSGSASATPSDSAPSASGG</sequence>
<evidence type="ECO:0000313" key="3">
    <source>
        <dbReference type="EMBL" id="MFC1437836.1"/>
    </source>
</evidence>
<feature type="compositionally biased region" description="Gly residues" evidence="1">
    <location>
        <begin position="504"/>
        <end position="514"/>
    </location>
</feature>
<gene>
    <name evidence="3" type="ORF">ABUW04_06150</name>
</gene>
<feature type="compositionally biased region" description="Low complexity" evidence="1">
    <location>
        <begin position="7"/>
        <end position="22"/>
    </location>
</feature>
<feature type="compositionally biased region" description="Pro residues" evidence="1">
    <location>
        <begin position="531"/>
        <end position="555"/>
    </location>
</feature>
<dbReference type="Proteomes" id="UP001592581">
    <property type="component" value="Unassembled WGS sequence"/>
</dbReference>
<proteinExistence type="predicted"/>
<feature type="region of interest" description="Disordered" evidence="1">
    <location>
        <begin position="358"/>
        <end position="382"/>
    </location>
</feature>
<dbReference type="SUPFAM" id="SSF88946">
    <property type="entry name" value="Sigma2 domain of RNA polymerase sigma factors"/>
    <property type="match status" value="1"/>
</dbReference>
<dbReference type="Pfam" id="PF19190">
    <property type="entry name" value="BACON_2"/>
    <property type="match status" value="1"/>
</dbReference>
<feature type="compositionally biased region" description="Low complexity" evidence="1">
    <location>
        <begin position="556"/>
        <end position="595"/>
    </location>
</feature>
<dbReference type="InterPro" id="IPR013325">
    <property type="entry name" value="RNA_pol_sigma_r2"/>
</dbReference>
<evidence type="ECO:0000259" key="2">
    <source>
        <dbReference type="Pfam" id="PF19190"/>
    </source>
</evidence>
<organism evidence="3 4">
    <name type="scientific">Streptacidiphilus jeojiensis</name>
    <dbReference type="NCBI Taxonomy" id="3229225"/>
    <lineage>
        <taxon>Bacteria</taxon>
        <taxon>Bacillati</taxon>
        <taxon>Actinomycetota</taxon>
        <taxon>Actinomycetes</taxon>
        <taxon>Kitasatosporales</taxon>
        <taxon>Streptomycetaceae</taxon>
        <taxon>Streptacidiphilus</taxon>
    </lineage>
</organism>
<feature type="region of interest" description="Disordered" evidence="1">
    <location>
        <begin position="496"/>
        <end position="595"/>
    </location>
</feature>
<keyword evidence="4" id="KW-1185">Reference proteome</keyword>
<feature type="domain" description="BACON" evidence="2">
    <location>
        <begin position="418"/>
        <end position="496"/>
    </location>
</feature>
<feature type="compositionally biased region" description="Low complexity" evidence="1">
    <location>
        <begin position="515"/>
        <end position="530"/>
    </location>
</feature>
<feature type="region of interest" description="Disordered" evidence="1">
    <location>
        <begin position="1"/>
        <end position="22"/>
    </location>
</feature>
<dbReference type="Gene3D" id="1.20.140.160">
    <property type="match status" value="1"/>
</dbReference>
<dbReference type="EMBL" id="JBEUKS010000002">
    <property type="protein sequence ID" value="MFC1437836.1"/>
    <property type="molecule type" value="Genomic_DNA"/>
</dbReference>
<feature type="compositionally biased region" description="Low complexity" evidence="1">
    <location>
        <begin position="363"/>
        <end position="376"/>
    </location>
</feature>
<dbReference type="RefSeq" id="WP_380563489.1">
    <property type="nucleotide sequence ID" value="NZ_JBEUKS010000002.1"/>
</dbReference>
<name>A0ABV6XHU6_9ACTN</name>
<evidence type="ECO:0000313" key="4">
    <source>
        <dbReference type="Proteomes" id="UP001592581"/>
    </source>
</evidence>
<evidence type="ECO:0000256" key="1">
    <source>
        <dbReference type="SAM" id="MobiDB-lite"/>
    </source>
</evidence>
<protein>
    <recommendedName>
        <fullName evidence="2">BACON domain-containing protein</fullName>
    </recommendedName>
</protein>
<comment type="caution">
    <text evidence="3">The sequence shown here is derived from an EMBL/GenBank/DDBJ whole genome shotgun (WGS) entry which is preliminary data.</text>
</comment>
<dbReference type="InterPro" id="IPR024361">
    <property type="entry name" value="BACON"/>
</dbReference>